<dbReference type="InterPro" id="IPR050930">
    <property type="entry name" value="MFS_Vesicular_Transporter"/>
</dbReference>
<feature type="transmembrane region" description="Helical" evidence="7">
    <location>
        <begin position="102"/>
        <end position="123"/>
    </location>
</feature>
<dbReference type="PANTHER" id="PTHR23506:SF23">
    <property type="entry name" value="GH10249P"/>
    <property type="match status" value="1"/>
</dbReference>
<evidence type="ECO:0000256" key="4">
    <source>
        <dbReference type="ARBA" id="ARBA00022989"/>
    </source>
</evidence>
<dbReference type="InterPro" id="IPR011701">
    <property type="entry name" value="MFS"/>
</dbReference>
<dbReference type="SUPFAM" id="SSF103473">
    <property type="entry name" value="MFS general substrate transporter"/>
    <property type="match status" value="1"/>
</dbReference>
<keyword evidence="10" id="KW-1185">Reference proteome</keyword>
<comment type="subcellular location">
    <subcellularLocation>
        <location evidence="1">Membrane</location>
        <topology evidence="1">Multi-pass membrane protein</topology>
    </subcellularLocation>
</comment>
<dbReference type="CDD" id="cd17325">
    <property type="entry name" value="MFS_MdtG_SLC18_like"/>
    <property type="match status" value="1"/>
</dbReference>
<organism evidence="9 10">
    <name type="scientific">Anaeromyces robustus</name>
    <dbReference type="NCBI Taxonomy" id="1754192"/>
    <lineage>
        <taxon>Eukaryota</taxon>
        <taxon>Fungi</taxon>
        <taxon>Fungi incertae sedis</taxon>
        <taxon>Chytridiomycota</taxon>
        <taxon>Chytridiomycota incertae sedis</taxon>
        <taxon>Neocallimastigomycetes</taxon>
        <taxon>Neocallimastigales</taxon>
        <taxon>Neocallimastigaceae</taxon>
        <taxon>Anaeromyces</taxon>
    </lineage>
</organism>
<evidence type="ECO:0000256" key="6">
    <source>
        <dbReference type="SAM" id="MobiDB-lite"/>
    </source>
</evidence>
<keyword evidence="3 7" id="KW-0812">Transmembrane</keyword>
<feature type="transmembrane region" description="Helical" evidence="7">
    <location>
        <begin position="265"/>
        <end position="283"/>
    </location>
</feature>
<evidence type="ECO:0000256" key="5">
    <source>
        <dbReference type="ARBA" id="ARBA00023136"/>
    </source>
</evidence>
<dbReference type="PROSITE" id="PS50850">
    <property type="entry name" value="MFS"/>
    <property type="match status" value="1"/>
</dbReference>
<dbReference type="Pfam" id="PF07690">
    <property type="entry name" value="MFS_1"/>
    <property type="match status" value="1"/>
</dbReference>
<proteinExistence type="predicted"/>
<dbReference type="InterPro" id="IPR020846">
    <property type="entry name" value="MFS_dom"/>
</dbReference>
<feature type="transmembrane region" description="Helical" evidence="7">
    <location>
        <begin position="71"/>
        <end position="90"/>
    </location>
</feature>
<evidence type="ECO:0000256" key="2">
    <source>
        <dbReference type="ARBA" id="ARBA00022448"/>
    </source>
</evidence>
<dbReference type="InterPro" id="IPR036259">
    <property type="entry name" value="MFS_trans_sf"/>
</dbReference>
<feature type="transmembrane region" description="Helical" evidence="7">
    <location>
        <begin position="7"/>
        <end position="27"/>
    </location>
</feature>
<dbReference type="EMBL" id="MCFG01000423">
    <property type="protein sequence ID" value="ORX68861.1"/>
    <property type="molecule type" value="Genomic_DNA"/>
</dbReference>
<reference evidence="9 10" key="1">
    <citation type="submission" date="2016-08" db="EMBL/GenBank/DDBJ databases">
        <title>A Parts List for Fungal Cellulosomes Revealed by Comparative Genomics.</title>
        <authorList>
            <consortium name="DOE Joint Genome Institute"/>
            <person name="Haitjema C.H."/>
            <person name="Gilmore S.P."/>
            <person name="Henske J.K."/>
            <person name="Solomon K.V."/>
            <person name="De Groot R."/>
            <person name="Kuo A."/>
            <person name="Mondo S.J."/>
            <person name="Salamov A.A."/>
            <person name="Labutti K."/>
            <person name="Zhao Z."/>
            <person name="Chiniquy J."/>
            <person name="Barry K."/>
            <person name="Brewer H.M."/>
            <person name="Purvine S.O."/>
            <person name="Wright A.T."/>
            <person name="Boxma B."/>
            <person name="Van Alen T."/>
            <person name="Hackstein J.H."/>
            <person name="Baker S.E."/>
            <person name="Grigoriev I.V."/>
            <person name="O'Malley M.A."/>
        </authorList>
    </citation>
    <scope>NUCLEOTIDE SEQUENCE [LARGE SCALE GENOMIC DNA]</scope>
    <source>
        <strain evidence="9 10">S4</strain>
    </source>
</reference>
<feature type="compositionally biased region" description="Low complexity" evidence="6">
    <location>
        <begin position="430"/>
        <end position="441"/>
    </location>
</feature>
<feature type="transmembrane region" description="Helical" evidence="7">
    <location>
        <begin position="519"/>
        <end position="540"/>
    </location>
</feature>
<sequence>MNKATFSIFSALLADYIMVTIIVPIINDLFKIDYGEIDQFRVGFVFSMKGFTQLCMGLLIGKISDKLQLKLMIQLGLFSDLITSFIYIFGRKFPCYMAARGFHGVGSALIASSSFSLLANIYKTDKERGEIMSKAGSGIAFGVLSGPVVGGLLYSVGEQLGLGTYARLVPFACCSLILILSIITIHFFIPSPYTSKKKFRNASLNKKSNKKVVNKNLSNWEILKYLPILSLVYLSFVGNLETAYVEPILPNYWMKLTENHWNTTKSGILFAFSPLSYTIFMPILGKHGYKVGRHYIVFFGTIIISSIVLIILPTKDTIYLSAIFLFIMGFGSGAIDGSLQPMLAQAYDNLLERKEKSKTFSSIVEMDISDEISEDSTNEYNNYNKNNKNNNKNNNNDISLDIISKELNKNNNNNNNNNIDNNSDNDDDNNISVNINNYDSNSKLRSENESNIQIKEIKNNEDEDEEDDDDEESHNKYTRVFSLGNMAMNVGFIAGPMISSFFTALIHGDEPNVNRFNSPFFKCCLIFAIFGFISSFVALIPGMKKYRNTKKA</sequence>
<feature type="transmembrane region" description="Helical" evidence="7">
    <location>
        <begin position="486"/>
        <end position="507"/>
    </location>
</feature>
<dbReference type="GO" id="GO:0016020">
    <property type="term" value="C:membrane"/>
    <property type="evidence" value="ECO:0007669"/>
    <property type="project" value="UniProtKB-SubCell"/>
</dbReference>
<evidence type="ECO:0000259" key="8">
    <source>
        <dbReference type="PROSITE" id="PS50850"/>
    </source>
</evidence>
<dbReference type="Gene3D" id="1.20.1250.20">
    <property type="entry name" value="MFS general substrate transporter like domains"/>
    <property type="match status" value="1"/>
</dbReference>
<dbReference type="PANTHER" id="PTHR23506">
    <property type="entry name" value="GH10249P"/>
    <property type="match status" value="1"/>
</dbReference>
<keyword evidence="4 7" id="KW-1133">Transmembrane helix</keyword>
<keyword evidence="2" id="KW-0813">Transport</keyword>
<dbReference type="Proteomes" id="UP000193944">
    <property type="component" value="Unassembled WGS sequence"/>
</dbReference>
<evidence type="ECO:0000313" key="10">
    <source>
        <dbReference type="Proteomes" id="UP000193944"/>
    </source>
</evidence>
<feature type="compositionally biased region" description="Low complexity" evidence="6">
    <location>
        <begin position="380"/>
        <end position="396"/>
    </location>
</feature>
<dbReference type="OrthoDB" id="2144975at2759"/>
<feature type="region of interest" description="Disordered" evidence="6">
    <location>
        <begin position="409"/>
        <end position="474"/>
    </location>
</feature>
<feature type="transmembrane region" description="Helical" evidence="7">
    <location>
        <begin position="295"/>
        <end position="312"/>
    </location>
</feature>
<accession>A0A1Y1W5P1</accession>
<dbReference type="AlphaFoldDB" id="A0A1Y1W5P1"/>
<comment type="caution">
    <text evidence="9">The sequence shown here is derived from an EMBL/GenBank/DDBJ whole genome shotgun (WGS) entry which is preliminary data.</text>
</comment>
<feature type="region of interest" description="Disordered" evidence="6">
    <location>
        <begin position="376"/>
        <end position="397"/>
    </location>
</feature>
<feature type="compositionally biased region" description="Acidic residues" evidence="6">
    <location>
        <begin position="461"/>
        <end position="472"/>
    </location>
</feature>
<feature type="compositionally biased region" description="Low complexity" evidence="6">
    <location>
        <begin position="409"/>
        <end position="422"/>
    </location>
</feature>
<feature type="domain" description="Major facilitator superfamily (MFS) profile" evidence="8">
    <location>
        <begin position="1"/>
        <end position="413"/>
    </location>
</feature>
<feature type="transmembrane region" description="Helical" evidence="7">
    <location>
        <begin position="318"/>
        <end position="335"/>
    </location>
</feature>
<feature type="transmembrane region" description="Helical" evidence="7">
    <location>
        <begin position="168"/>
        <end position="189"/>
    </location>
</feature>
<evidence type="ECO:0000256" key="3">
    <source>
        <dbReference type="ARBA" id="ARBA00022692"/>
    </source>
</evidence>
<gene>
    <name evidence="9" type="ORF">BCR32DRAFT_272488</name>
</gene>
<protein>
    <submittedName>
        <fullName evidence="9">MFS general substrate transporter</fullName>
    </submittedName>
</protein>
<reference evidence="9 10" key="2">
    <citation type="submission" date="2016-08" db="EMBL/GenBank/DDBJ databases">
        <title>Pervasive Adenine N6-methylation of Active Genes in Fungi.</title>
        <authorList>
            <consortium name="DOE Joint Genome Institute"/>
            <person name="Mondo S.J."/>
            <person name="Dannebaum R.O."/>
            <person name="Kuo R.C."/>
            <person name="Labutti K."/>
            <person name="Haridas S."/>
            <person name="Kuo A."/>
            <person name="Salamov A."/>
            <person name="Ahrendt S.R."/>
            <person name="Lipzen A."/>
            <person name="Sullivan W."/>
            <person name="Andreopoulos W.B."/>
            <person name="Clum A."/>
            <person name="Lindquist E."/>
            <person name="Daum C."/>
            <person name="Ramamoorthy G.K."/>
            <person name="Gryganskyi A."/>
            <person name="Culley D."/>
            <person name="Magnuson J.K."/>
            <person name="James T.Y."/>
            <person name="O'Malley M.A."/>
            <person name="Stajich J.E."/>
            <person name="Spatafora J.W."/>
            <person name="Visel A."/>
            <person name="Grigoriev I.V."/>
        </authorList>
    </citation>
    <scope>NUCLEOTIDE SEQUENCE [LARGE SCALE GENOMIC DNA]</scope>
    <source>
        <strain evidence="9 10">S4</strain>
    </source>
</reference>
<feature type="transmembrane region" description="Helical" evidence="7">
    <location>
        <begin position="39"/>
        <end position="59"/>
    </location>
</feature>
<evidence type="ECO:0000256" key="7">
    <source>
        <dbReference type="SAM" id="Phobius"/>
    </source>
</evidence>
<dbReference type="GO" id="GO:0022857">
    <property type="term" value="F:transmembrane transporter activity"/>
    <property type="evidence" value="ECO:0007669"/>
    <property type="project" value="InterPro"/>
</dbReference>
<keyword evidence="5 7" id="KW-0472">Membrane</keyword>
<name>A0A1Y1W5P1_9FUNG</name>
<evidence type="ECO:0000313" key="9">
    <source>
        <dbReference type="EMBL" id="ORX68861.1"/>
    </source>
</evidence>
<dbReference type="STRING" id="1754192.A0A1Y1W5P1"/>
<evidence type="ECO:0000256" key="1">
    <source>
        <dbReference type="ARBA" id="ARBA00004141"/>
    </source>
</evidence>
<feature type="transmembrane region" description="Helical" evidence="7">
    <location>
        <begin position="135"/>
        <end position="156"/>
    </location>
</feature>
<feature type="transmembrane region" description="Helical" evidence="7">
    <location>
        <begin position="225"/>
        <end position="245"/>
    </location>
</feature>